<feature type="domain" description="RING-CH-type" evidence="7">
    <location>
        <begin position="32"/>
        <end position="100"/>
    </location>
</feature>
<keyword evidence="5" id="KW-0812">Transmembrane</keyword>
<keyword evidence="3" id="KW-0862">Zinc</keyword>
<dbReference type="GO" id="GO:0008270">
    <property type="term" value="F:zinc ion binding"/>
    <property type="evidence" value="ECO:0007669"/>
    <property type="project" value="UniProtKB-KW"/>
</dbReference>
<dbReference type="Gene3D" id="3.30.40.10">
    <property type="entry name" value="Zinc/RING finger domain, C3HC4 (zinc finger)"/>
    <property type="match status" value="1"/>
</dbReference>
<evidence type="ECO:0000256" key="5">
    <source>
        <dbReference type="SAM" id="Phobius"/>
    </source>
</evidence>
<dbReference type="PROSITE" id="PS51292">
    <property type="entry name" value="ZF_RING_CH"/>
    <property type="match status" value="1"/>
</dbReference>
<evidence type="ECO:0000259" key="7">
    <source>
        <dbReference type="PROSITE" id="PS51292"/>
    </source>
</evidence>
<evidence type="ECO:0000313" key="9">
    <source>
        <dbReference type="Proteomes" id="UP000199727"/>
    </source>
</evidence>
<evidence type="ECO:0008006" key="10">
    <source>
        <dbReference type="Google" id="ProtNLM"/>
    </source>
</evidence>
<evidence type="ECO:0000256" key="3">
    <source>
        <dbReference type="ARBA" id="ARBA00022833"/>
    </source>
</evidence>
<dbReference type="InterPro" id="IPR013083">
    <property type="entry name" value="Znf_RING/FYVE/PHD"/>
</dbReference>
<dbReference type="Proteomes" id="UP000199727">
    <property type="component" value="Unassembled WGS sequence"/>
</dbReference>
<dbReference type="AlphaFoldDB" id="A0A854Q8Y1"/>
<dbReference type="EMBL" id="AMKT01000056">
    <property type="protein sequence ID" value="OXG18305.1"/>
    <property type="molecule type" value="Genomic_DNA"/>
</dbReference>
<reference evidence="8 9" key="1">
    <citation type="submission" date="2017-06" db="EMBL/GenBank/DDBJ databases">
        <title>Global population genomics of the pathogenic fungus Cryptococcus neoformans var. grubii.</title>
        <authorList>
            <person name="Cuomo C."/>
            <person name="Litvintseva A."/>
            <person name="Chen Y."/>
            <person name="Young S."/>
            <person name="Zeng Q."/>
            <person name="Chapman S."/>
            <person name="Gujja S."/>
            <person name="Saif S."/>
            <person name="Birren B."/>
        </authorList>
    </citation>
    <scope>NUCLEOTIDE SEQUENCE [LARGE SCALE GENOMIC DNA]</scope>
    <source>
        <strain evidence="8 9">Tu259-1</strain>
    </source>
</reference>
<feature type="transmembrane region" description="Helical" evidence="5">
    <location>
        <begin position="173"/>
        <end position="197"/>
    </location>
</feature>
<evidence type="ECO:0000256" key="4">
    <source>
        <dbReference type="PROSITE-ProRule" id="PRU00175"/>
    </source>
</evidence>
<dbReference type="OrthoDB" id="264354at2759"/>
<feature type="transmembrane region" description="Helical" evidence="5">
    <location>
        <begin position="113"/>
        <end position="139"/>
    </location>
</feature>
<proteinExistence type="predicted"/>
<evidence type="ECO:0000259" key="6">
    <source>
        <dbReference type="PROSITE" id="PS50089"/>
    </source>
</evidence>
<protein>
    <recommendedName>
        <fullName evidence="10">RING-CH-type domain-containing protein</fullName>
    </recommendedName>
</protein>
<keyword evidence="5" id="KW-0472">Membrane</keyword>
<feature type="transmembrane region" description="Helical" evidence="5">
    <location>
        <begin position="209"/>
        <end position="233"/>
    </location>
</feature>
<feature type="transmembrane region" description="Helical" evidence="5">
    <location>
        <begin position="239"/>
        <end position="258"/>
    </location>
</feature>
<dbReference type="Pfam" id="PF12906">
    <property type="entry name" value="RINGv"/>
    <property type="match status" value="1"/>
</dbReference>
<dbReference type="PANTHER" id="PTHR46347:SF1">
    <property type="entry name" value="RING_FYVE_PHD ZINC FINGER SUPERFAMILY PROTEIN"/>
    <property type="match status" value="1"/>
</dbReference>
<sequence length="384" mass="42131">MDRSDCTTANDQADEAHVEDYLNTNPDAQAGSASTSEKQCRICFSGPEEEDALGRLISPCMCAGSMRYVHVSCINAWRGTGANAKAFMECPQCHFRYQIRRTRISGLATSTPILLLFTFFLFSILSLTLGSILHSLLAYSTTSHTLLSSPSPISVATPFDLFGGEFIDRGGGVVIVGGSGALVWDIVFAAVQTFASLADRMAYFQSHLYGFLPGPIAVFVSALFVRFFLGLAVLGSLSFVSLSISLSLFGPLQLANALRGGFLGSWGRRRLARNGRDGGIGTVIIVILVVIGAINTLRQVYEGVGRLAIKLLKYLETQILEVNPDEIRRSTRPTGERPRAILLYEKLTTWNGWKEMGYKCYTRVEGWLQSLWALRAPVEHEHVE</sequence>
<dbReference type="InterPro" id="IPR011016">
    <property type="entry name" value="Znf_RING-CH"/>
</dbReference>
<dbReference type="SMART" id="SM00744">
    <property type="entry name" value="RINGv"/>
    <property type="match status" value="1"/>
</dbReference>
<comment type="caution">
    <text evidence="8">The sequence shown here is derived from an EMBL/GenBank/DDBJ whole genome shotgun (WGS) entry which is preliminary data.</text>
</comment>
<dbReference type="SUPFAM" id="SSF57850">
    <property type="entry name" value="RING/U-box"/>
    <property type="match status" value="1"/>
</dbReference>
<accession>A0A854Q8Y1</accession>
<name>A0A854Q8Y1_CRYNE</name>
<organism evidence="8 9">
    <name type="scientific">Cryptococcus neoformans Tu259-1</name>
    <dbReference type="NCBI Taxonomy" id="1230072"/>
    <lineage>
        <taxon>Eukaryota</taxon>
        <taxon>Fungi</taxon>
        <taxon>Dikarya</taxon>
        <taxon>Basidiomycota</taxon>
        <taxon>Agaricomycotina</taxon>
        <taxon>Tremellomycetes</taxon>
        <taxon>Tremellales</taxon>
        <taxon>Cryptococcaceae</taxon>
        <taxon>Cryptococcus</taxon>
        <taxon>Cryptococcus neoformans species complex</taxon>
    </lineage>
</organism>
<feature type="domain" description="RING-type" evidence="6">
    <location>
        <begin position="40"/>
        <end position="94"/>
    </location>
</feature>
<keyword evidence="5" id="KW-1133">Transmembrane helix</keyword>
<dbReference type="CDD" id="cd16495">
    <property type="entry name" value="RING_CH-C4HC3_MARCH"/>
    <property type="match status" value="1"/>
</dbReference>
<keyword evidence="1" id="KW-0479">Metal-binding</keyword>
<dbReference type="InterPro" id="IPR001841">
    <property type="entry name" value="Znf_RING"/>
</dbReference>
<evidence type="ECO:0000256" key="1">
    <source>
        <dbReference type="ARBA" id="ARBA00022723"/>
    </source>
</evidence>
<gene>
    <name evidence="8" type="ORF">C361_04428</name>
</gene>
<dbReference type="PROSITE" id="PS50089">
    <property type="entry name" value="ZF_RING_2"/>
    <property type="match status" value="1"/>
</dbReference>
<keyword evidence="2 4" id="KW-0863">Zinc-finger</keyword>
<feature type="transmembrane region" description="Helical" evidence="5">
    <location>
        <begin position="279"/>
        <end position="297"/>
    </location>
</feature>
<evidence type="ECO:0000256" key="2">
    <source>
        <dbReference type="ARBA" id="ARBA00022771"/>
    </source>
</evidence>
<dbReference type="PANTHER" id="PTHR46347">
    <property type="entry name" value="RING/FYVE/PHD ZINC FINGER SUPERFAMILY PROTEIN"/>
    <property type="match status" value="1"/>
</dbReference>
<evidence type="ECO:0000313" key="8">
    <source>
        <dbReference type="EMBL" id="OXG18305.1"/>
    </source>
</evidence>